<organism evidence="3 4">
    <name type="scientific">Popillia japonica</name>
    <name type="common">Japanese beetle</name>
    <dbReference type="NCBI Taxonomy" id="7064"/>
    <lineage>
        <taxon>Eukaryota</taxon>
        <taxon>Metazoa</taxon>
        <taxon>Ecdysozoa</taxon>
        <taxon>Arthropoda</taxon>
        <taxon>Hexapoda</taxon>
        <taxon>Insecta</taxon>
        <taxon>Pterygota</taxon>
        <taxon>Neoptera</taxon>
        <taxon>Endopterygota</taxon>
        <taxon>Coleoptera</taxon>
        <taxon>Polyphaga</taxon>
        <taxon>Scarabaeiformia</taxon>
        <taxon>Scarabaeidae</taxon>
        <taxon>Rutelinae</taxon>
        <taxon>Popillia</taxon>
    </lineage>
</organism>
<name>A0AAW1LWU8_POPJA</name>
<dbReference type="Gene3D" id="2.60.220.50">
    <property type="match status" value="1"/>
</dbReference>
<feature type="transmembrane region" description="Helical" evidence="2">
    <location>
        <begin position="361"/>
        <end position="385"/>
    </location>
</feature>
<evidence type="ECO:0000313" key="4">
    <source>
        <dbReference type="Proteomes" id="UP001458880"/>
    </source>
</evidence>
<feature type="transmembrane region" description="Helical" evidence="2">
    <location>
        <begin position="330"/>
        <end position="349"/>
    </location>
</feature>
<dbReference type="AlphaFoldDB" id="A0AAW1LWU8"/>
<dbReference type="Proteomes" id="UP001458880">
    <property type="component" value="Unassembled WGS sequence"/>
</dbReference>
<keyword evidence="4" id="KW-1185">Reference proteome</keyword>
<feature type="transmembrane region" description="Helical" evidence="2">
    <location>
        <begin position="484"/>
        <end position="504"/>
    </location>
</feature>
<gene>
    <name evidence="3" type="ORF">QE152_g9836</name>
</gene>
<evidence type="ECO:0000313" key="3">
    <source>
        <dbReference type="EMBL" id="KAK9738448.1"/>
    </source>
</evidence>
<sequence length="763" mass="86823">MLLILTLLDPERQTTSIQVLGCWRVKDSLANYLHPSVRLLEGEGFVAIRVISNVISYISKSNSSTAINHVCRTAFLAIDRLLQHSDSVVKETHVNELQRTVKQLIFVCKKFLPLIDSFFCDGYTVASSIQPINKFTNLKSDFLHKHARITFELEFVEENKQYLNSLISIIYFNLKKFLPSRSILRINDLELDYIIVSDIIATWYVNQEEEISFSRNFSFRLQFHLDNSISFQGRDFSCVRADFAPFGYYWNKSSCDTKFINRTTILCKCYQFGTFAVIATRDTSLEFQNSIKIPHKVIILMGCSICLLLAICSTLFLAFHWILQQNCITYLKSQCCCSIVGVMSVFILVQTNNVKSDSYLYINTLLQVFFLTSVSTQLNILLVIYSDFLHLKTNRNIKPTSICIITGAPIIIVLGNYISHISMNLKLYSWWIVIGSASFYIFVICWIILTILYVSMYFIVRKCIKAKNSIKISKERIILLRKSLYIFHALILVILSSILYINIIENIMCHFVFSITSSCLGVILLFCYALKFDHILEQYFLRKLSLKTNEDSKKRSICLSHNSNAQERILQTTQIPSTTVLQTKDTANSKHTATINRKKQLRTAIKAPDILNTETCVNLDLVSSNLQDRSREKLKSSSACNLAKTNYSVNENTQNISQSNLDSTPNKQNPKAVCFNENNVPIANSSSIELQACCDNSQCSKCVQIANKMNERTDKSPNNSSKPVINDDADLPKASNGNMDAVMCSISNDLDYLLNRSNGPQTN</sequence>
<feature type="region of interest" description="Disordered" evidence="1">
    <location>
        <begin position="710"/>
        <end position="733"/>
    </location>
</feature>
<feature type="transmembrane region" description="Helical" evidence="2">
    <location>
        <begin position="430"/>
        <end position="460"/>
    </location>
</feature>
<feature type="transmembrane region" description="Helical" evidence="2">
    <location>
        <begin position="297"/>
        <end position="323"/>
    </location>
</feature>
<keyword evidence="2" id="KW-1133">Transmembrane helix</keyword>
<comment type="caution">
    <text evidence="3">The sequence shown here is derived from an EMBL/GenBank/DDBJ whole genome shotgun (WGS) entry which is preliminary data.</text>
</comment>
<reference evidence="3 4" key="1">
    <citation type="journal article" date="2024" name="BMC Genomics">
        <title>De novo assembly and annotation of Popillia japonica's genome with initial clues to its potential as an invasive pest.</title>
        <authorList>
            <person name="Cucini C."/>
            <person name="Boschi S."/>
            <person name="Funari R."/>
            <person name="Cardaioli E."/>
            <person name="Iannotti N."/>
            <person name="Marturano G."/>
            <person name="Paoli F."/>
            <person name="Bruttini M."/>
            <person name="Carapelli A."/>
            <person name="Frati F."/>
            <person name="Nardi F."/>
        </authorList>
    </citation>
    <scope>NUCLEOTIDE SEQUENCE [LARGE SCALE GENOMIC DNA]</scope>
    <source>
        <strain evidence="3">DMR45628</strain>
    </source>
</reference>
<dbReference type="EMBL" id="JASPKY010000086">
    <property type="protein sequence ID" value="KAK9738448.1"/>
    <property type="molecule type" value="Genomic_DNA"/>
</dbReference>
<evidence type="ECO:0000256" key="2">
    <source>
        <dbReference type="SAM" id="Phobius"/>
    </source>
</evidence>
<accession>A0AAW1LWU8</accession>
<evidence type="ECO:0008006" key="5">
    <source>
        <dbReference type="Google" id="ProtNLM"/>
    </source>
</evidence>
<proteinExistence type="predicted"/>
<keyword evidence="2" id="KW-0812">Transmembrane</keyword>
<protein>
    <recommendedName>
        <fullName evidence="5">Latrophilin Cirl</fullName>
    </recommendedName>
</protein>
<feature type="transmembrane region" description="Helical" evidence="2">
    <location>
        <begin position="397"/>
        <end position="418"/>
    </location>
</feature>
<evidence type="ECO:0000256" key="1">
    <source>
        <dbReference type="SAM" id="MobiDB-lite"/>
    </source>
</evidence>
<feature type="transmembrane region" description="Helical" evidence="2">
    <location>
        <begin position="510"/>
        <end position="530"/>
    </location>
</feature>
<keyword evidence="2" id="KW-0472">Membrane</keyword>
<dbReference type="InterPro" id="IPR046338">
    <property type="entry name" value="GAIN_dom_sf"/>
</dbReference>